<accession>A0A822XFK0</accession>
<evidence type="ECO:0000313" key="5">
    <source>
        <dbReference type="Proteomes" id="UP000607653"/>
    </source>
</evidence>
<feature type="compositionally biased region" description="Low complexity" evidence="2">
    <location>
        <begin position="631"/>
        <end position="641"/>
    </location>
</feature>
<dbReference type="GO" id="GO:0007131">
    <property type="term" value="P:reciprocal meiotic recombination"/>
    <property type="evidence" value="ECO:0007669"/>
    <property type="project" value="InterPro"/>
</dbReference>
<feature type="coiled-coil region" evidence="1">
    <location>
        <begin position="423"/>
        <end position="492"/>
    </location>
</feature>
<evidence type="ECO:0000259" key="3">
    <source>
        <dbReference type="Pfam" id="PF25874"/>
    </source>
</evidence>
<dbReference type="EMBL" id="DUZY01000001">
    <property type="protein sequence ID" value="DAD18443.1"/>
    <property type="molecule type" value="Genomic_DNA"/>
</dbReference>
<evidence type="ECO:0000256" key="2">
    <source>
        <dbReference type="SAM" id="MobiDB-lite"/>
    </source>
</evidence>
<dbReference type="AlphaFoldDB" id="A0A822XFK0"/>
<dbReference type="Pfam" id="PF25874">
    <property type="entry name" value="WHD_plant_repro"/>
    <property type="match status" value="1"/>
</dbReference>
<reference evidence="4 5" key="1">
    <citation type="journal article" date="2020" name="Mol. Biol. Evol.">
        <title>Distinct Expression and Methylation Patterns for Genes with Different Fates following a Single Whole-Genome Duplication in Flowering Plants.</title>
        <authorList>
            <person name="Shi T."/>
            <person name="Rahmani R.S."/>
            <person name="Gugger P.F."/>
            <person name="Wang M."/>
            <person name="Li H."/>
            <person name="Zhang Y."/>
            <person name="Li Z."/>
            <person name="Wang Q."/>
            <person name="Van de Peer Y."/>
            <person name="Marchal K."/>
            <person name="Chen J."/>
        </authorList>
    </citation>
    <scope>NUCLEOTIDE SEQUENCE [LARGE SCALE GENOMIC DNA]</scope>
    <source>
        <tissue evidence="4">Leaf</tissue>
    </source>
</reference>
<feature type="compositionally biased region" description="Basic and acidic residues" evidence="2">
    <location>
        <begin position="248"/>
        <end position="258"/>
    </location>
</feature>
<dbReference type="InterPro" id="IPR044221">
    <property type="entry name" value="DYAD/AMEIOTIC1"/>
</dbReference>
<keyword evidence="1" id="KW-0175">Coiled coil</keyword>
<dbReference type="Proteomes" id="UP000607653">
    <property type="component" value="Unassembled WGS sequence"/>
</dbReference>
<evidence type="ECO:0000313" key="4">
    <source>
        <dbReference type="EMBL" id="DAD18443.1"/>
    </source>
</evidence>
<sequence>MEASLCELQENAALNCTDIECLKRHNHLQSIDAQSTSLARHVRPSPDCHRPCNEEIEVGSFYEIDHTQLPPRSPIQLKSIRVVLVTEKTELNISVRFPSILSLRTYFSEVSTHAIVRLDGKEEPALDEQFVMGIKLARKVLTRSIPFLELAKQKAVQSFWLLPPKETETSHSLVNQRSNDDDPALKGLCWSELKCAGSLHWGVRRRVTFIGRHREKYLHLSLSTEPKEEEQKAETTTRQTEEEQNEETTTRETEEEPKAMQTETKRKYRKRKNEGSSGDWKSKVATKRGINNQRMTQVSKDRWSAERYKRGEEKMLEIMKAKGAVSSKPMLRPELRQEARKYIGDTGLLDHLLKHMAGKVAPGGTERFRRRHNADGAMEYWLESADLVNIRREAGVTDPYWTPPPGWKPGDNPSQDPVCAREMKLLKEDMANIKRDVQKLLSEKQESMEANATKRLIHQGLIEMYKALIKRKAQLEQQFHQISNALNEMQEEIGKLTTTVVTEESASGEAAMTVAVAEEKKVTEMEQVKRGRGGGGGGGEQETTIASASVSVSATRAAAAVIAGEGKEEKIRRLRSGFRICKPQGTFLWPNMGGGSGSGTEAAAAAGGSNMLFPQSQVVVQVEDVLMVPTPPSASSATSAPRLCSPHPHPPAPPPLAPPPSYSHGGAAASPVRPLAERRAVTVTLSPVVMPEPTTCQQEDTNVTSLHLYQNERGGSSSISSTSMKRTTDVIHYQHQQQRQSSYTSMGTWLALATPSPSSLVEVDDNGPYPYPYRG</sequence>
<comment type="caution">
    <text evidence="4">The sequence shown here is derived from an EMBL/GenBank/DDBJ whole genome shotgun (WGS) entry which is preliminary data.</text>
</comment>
<feature type="compositionally biased region" description="Polar residues" evidence="2">
    <location>
        <begin position="289"/>
        <end position="298"/>
    </location>
</feature>
<keyword evidence="5" id="KW-1185">Reference proteome</keyword>
<feature type="compositionally biased region" description="Pro residues" evidence="2">
    <location>
        <begin position="647"/>
        <end position="661"/>
    </location>
</feature>
<evidence type="ECO:0000256" key="1">
    <source>
        <dbReference type="SAM" id="Coils"/>
    </source>
</evidence>
<feature type="region of interest" description="Disordered" evidence="2">
    <location>
        <begin position="631"/>
        <end position="674"/>
    </location>
</feature>
<dbReference type="PANTHER" id="PTHR46740">
    <property type="entry name" value="PROTEIN DYAD"/>
    <property type="match status" value="1"/>
</dbReference>
<name>A0A822XFK0_NELNU</name>
<feature type="domain" description="PTC1-like winged helix-turn-helix" evidence="3">
    <location>
        <begin position="302"/>
        <end position="384"/>
    </location>
</feature>
<gene>
    <name evidence="4" type="ORF">HUJ06_019906</name>
</gene>
<protein>
    <recommendedName>
        <fullName evidence="3">PTC1-like winged helix-turn-helix domain-containing protein</fullName>
    </recommendedName>
</protein>
<dbReference type="PANTHER" id="PTHR46740:SF2">
    <property type="entry name" value="PROTEIN DYAD"/>
    <property type="match status" value="1"/>
</dbReference>
<dbReference type="GO" id="GO:0051177">
    <property type="term" value="P:meiotic sister chromatid cohesion"/>
    <property type="evidence" value="ECO:0007669"/>
    <property type="project" value="InterPro"/>
</dbReference>
<feature type="region of interest" description="Disordered" evidence="2">
    <location>
        <begin position="221"/>
        <end position="305"/>
    </location>
</feature>
<feature type="region of interest" description="Disordered" evidence="2">
    <location>
        <begin position="755"/>
        <end position="775"/>
    </location>
</feature>
<dbReference type="InterPro" id="IPR059080">
    <property type="entry name" value="WHD_PTC1"/>
</dbReference>
<proteinExistence type="predicted"/>
<feature type="compositionally biased region" description="Basic and acidic residues" evidence="2">
    <location>
        <begin position="225"/>
        <end position="241"/>
    </location>
</feature>
<organism evidence="4 5">
    <name type="scientific">Nelumbo nucifera</name>
    <name type="common">Sacred lotus</name>
    <dbReference type="NCBI Taxonomy" id="4432"/>
    <lineage>
        <taxon>Eukaryota</taxon>
        <taxon>Viridiplantae</taxon>
        <taxon>Streptophyta</taxon>
        <taxon>Embryophyta</taxon>
        <taxon>Tracheophyta</taxon>
        <taxon>Spermatophyta</taxon>
        <taxon>Magnoliopsida</taxon>
        <taxon>Proteales</taxon>
        <taxon>Nelumbonaceae</taxon>
        <taxon>Nelumbo</taxon>
    </lineage>
</organism>